<keyword evidence="7" id="KW-1185">Reference proteome</keyword>
<dbReference type="GO" id="GO:0098794">
    <property type="term" value="C:postsynapse"/>
    <property type="evidence" value="ECO:0007669"/>
    <property type="project" value="TreeGrafter"/>
</dbReference>
<dbReference type="InterPro" id="IPR003644">
    <property type="entry name" value="Calx_beta"/>
</dbReference>
<dbReference type="GO" id="GO:0098703">
    <property type="term" value="P:calcium ion import across plasma membrane"/>
    <property type="evidence" value="ECO:0007669"/>
    <property type="project" value="TreeGrafter"/>
</dbReference>
<evidence type="ECO:0000256" key="1">
    <source>
        <dbReference type="ARBA" id="ARBA00022729"/>
    </source>
</evidence>
<evidence type="ECO:0000259" key="5">
    <source>
        <dbReference type="SMART" id="SM00237"/>
    </source>
</evidence>
<keyword evidence="3" id="KW-0106">Calcium</keyword>
<dbReference type="Proteomes" id="UP000270296">
    <property type="component" value="Unassembled WGS sequence"/>
</dbReference>
<dbReference type="Pfam" id="PF03160">
    <property type="entry name" value="Calx-beta"/>
    <property type="match status" value="1"/>
</dbReference>
<keyword evidence="4" id="KW-0406">Ion transport</keyword>
<evidence type="ECO:0000313" key="8">
    <source>
        <dbReference type="WBParaSite" id="SBAD_0001277701-mRNA-1"/>
    </source>
</evidence>
<gene>
    <name evidence="6" type="ORF">SBAD_LOCUS12371</name>
</gene>
<dbReference type="SUPFAM" id="SSF141072">
    <property type="entry name" value="CalX-like"/>
    <property type="match status" value="1"/>
</dbReference>
<proteinExistence type="predicted"/>
<protein>
    <submittedName>
        <fullName evidence="8">Calx-beta domain-containing protein</fullName>
    </submittedName>
</protein>
<keyword evidence="1" id="KW-0732">Signal</keyword>
<dbReference type="InterPro" id="IPR038081">
    <property type="entry name" value="CalX-like_sf"/>
</dbReference>
<evidence type="ECO:0000256" key="3">
    <source>
        <dbReference type="ARBA" id="ARBA00022837"/>
    </source>
</evidence>
<evidence type="ECO:0000313" key="6">
    <source>
        <dbReference type="EMBL" id="VDP47680.1"/>
    </source>
</evidence>
<reference evidence="8" key="1">
    <citation type="submission" date="2016-06" db="UniProtKB">
        <authorList>
            <consortium name="WormBaseParasite"/>
        </authorList>
    </citation>
    <scope>IDENTIFICATION</scope>
</reference>
<keyword evidence="2" id="KW-0677">Repeat</keyword>
<evidence type="ECO:0000256" key="2">
    <source>
        <dbReference type="ARBA" id="ARBA00022737"/>
    </source>
</evidence>
<dbReference type="OrthoDB" id="418484at2759"/>
<feature type="domain" description="Calx-beta" evidence="5">
    <location>
        <begin position="1"/>
        <end position="97"/>
    </location>
</feature>
<dbReference type="WBParaSite" id="SBAD_0001277701-mRNA-1">
    <property type="protein sequence ID" value="SBAD_0001277701-mRNA-1"/>
    <property type="gene ID" value="SBAD_0001277701"/>
</dbReference>
<dbReference type="Gene3D" id="2.60.40.2030">
    <property type="match status" value="1"/>
</dbReference>
<dbReference type="GO" id="GO:0030424">
    <property type="term" value="C:axon"/>
    <property type="evidence" value="ECO:0007669"/>
    <property type="project" value="TreeGrafter"/>
</dbReference>
<name>A0A183J923_9BILA</name>
<dbReference type="PANTHER" id="PTHR11878">
    <property type="entry name" value="SODIUM/CALCIUM EXCHANGER"/>
    <property type="match status" value="1"/>
</dbReference>
<dbReference type="GO" id="GO:0007154">
    <property type="term" value="P:cell communication"/>
    <property type="evidence" value="ECO:0007669"/>
    <property type="project" value="InterPro"/>
</dbReference>
<dbReference type="InterPro" id="IPR051171">
    <property type="entry name" value="CaCA"/>
</dbReference>
<evidence type="ECO:0000256" key="4">
    <source>
        <dbReference type="ARBA" id="ARBA00023065"/>
    </source>
</evidence>
<organism evidence="8">
    <name type="scientific">Soboliphyme baturini</name>
    <dbReference type="NCBI Taxonomy" id="241478"/>
    <lineage>
        <taxon>Eukaryota</taxon>
        <taxon>Metazoa</taxon>
        <taxon>Ecdysozoa</taxon>
        <taxon>Nematoda</taxon>
        <taxon>Enoplea</taxon>
        <taxon>Dorylaimia</taxon>
        <taxon>Dioctophymatida</taxon>
        <taxon>Dioctophymatoidea</taxon>
        <taxon>Soboliphymatidae</taxon>
        <taxon>Soboliphyme</taxon>
    </lineage>
</organism>
<evidence type="ECO:0000313" key="7">
    <source>
        <dbReference type="Proteomes" id="UP000270296"/>
    </source>
</evidence>
<dbReference type="AlphaFoldDB" id="A0A183J923"/>
<dbReference type="EMBL" id="UZAM01017576">
    <property type="protein sequence ID" value="VDP47680.1"/>
    <property type="molecule type" value="Genomic_DNA"/>
</dbReference>
<dbReference type="GO" id="GO:0005432">
    <property type="term" value="F:calcium:sodium antiporter activity"/>
    <property type="evidence" value="ECO:0007669"/>
    <property type="project" value="TreeGrafter"/>
</dbReference>
<dbReference type="GO" id="GO:0042383">
    <property type="term" value="C:sarcolemma"/>
    <property type="evidence" value="ECO:0007669"/>
    <property type="project" value="TreeGrafter"/>
</dbReference>
<reference evidence="6 7" key="2">
    <citation type="submission" date="2018-11" db="EMBL/GenBank/DDBJ databases">
        <authorList>
            <consortium name="Pathogen Informatics"/>
        </authorList>
    </citation>
    <scope>NUCLEOTIDE SEQUENCE [LARGE SCALE GENOMIC DNA]</scope>
</reference>
<dbReference type="PANTHER" id="PTHR11878:SF65">
    <property type="entry name" value="NA_CA-EXCHANGE PROTEIN, ISOFORM G"/>
    <property type="match status" value="1"/>
</dbReference>
<keyword evidence="4" id="KW-0813">Transport</keyword>
<dbReference type="SMART" id="SM00237">
    <property type="entry name" value="Calx_beta"/>
    <property type="match status" value="1"/>
</dbReference>
<accession>A0A183J923</accession>
<sequence>MILDDDHAGVFSFEKDKYEVTESDGSVSIKVVRTSGARGRVLIPYKTVEGTAKGGSDFEVKSGDLIFEDEEIDKLITIGIFNDSEYEKTKVFYVELGDPTLLSNHRPMFPVKLLLGSEFMFVAVSFTSFTFHTIQILHEHLGVADITEDEEEIEKQGMPKLGTWKICTVRIEESYEFKVLQWSSVTQSLICLELFHIATKQFLR</sequence>